<protein>
    <submittedName>
        <fullName evidence="1">Uncharacterized protein</fullName>
    </submittedName>
</protein>
<evidence type="ECO:0000313" key="2">
    <source>
        <dbReference type="Proteomes" id="UP000024942"/>
    </source>
</evidence>
<dbReference type="STRING" id="1280953.HOC_04784"/>
<reference evidence="1 2" key="1">
    <citation type="journal article" date="2014" name="Antonie Van Leeuwenhoek">
        <title>Hyphomonas beringensis sp. nov. and Hyphomonas chukchiensis sp. nov., isolated from surface seawater of the Bering Sea and Chukchi Sea.</title>
        <authorList>
            <person name="Li C."/>
            <person name="Lai Q."/>
            <person name="Li G."/>
            <person name="Dong C."/>
            <person name="Wang J."/>
            <person name="Liao Y."/>
            <person name="Shao Z."/>
        </authorList>
    </citation>
    <scope>NUCLEOTIDE SEQUENCE [LARGE SCALE GENOMIC DNA]</scope>
    <source>
        <strain evidence="1 2">SCH89</strain>
    </source>
</reference>
<dbReference type="Proteomes" id="UP000024942">
    <property type="component" value="Unassembled WGS sequence"/>
</dbReference>
<accession>A0A059GA60</accession>
<sequence length="330" mass="37094">MFVINGADWDFATLTADQIEKLLDQALSFVDVSRSRGEDVVIGDDFQTRAMHGTLSIWDLFGSQSPVHLRRELLQELTAWLATARRYADAPDWPDGIDDSMISIGGVPGLDNPDVTWAHCCMLAGQSAACFTFGESVVAETKTGFGTTRVHFVADETNRTRFWREMIVFHGDSLESLIRHASHAYPRLYFVEGTLQHAGQLGGGYIASKSSVQRALSTLDDWGEWAFTWPPPSLRPNEGEPLNANERPNNQVVRDRFTGFGIDAAPENPNVRNHLASRQAREAFVGTRRLYCEWHVKLEPHRNRIHFHPPVLESDQKVVIGMIHEHLPLP</sequence>
<gene>
    <name evidence="1" type="ORF">HOC_04784</name>
</gene>
<proteinExistence type="predicted"/>
<name>A0A059GA60_9PROT</name>
<dbReference type="eggNOG" id="ENOG502ZCM7">
    <property type="taxonomic scope" value="Bacteria"/>
</dbReference>
<comment type="caution">
    <text evidence="1">The sequence shown here is derived from an EMBL/GenBank/DDBJ whole genome shotgun (WGS) entry which is preliminary data.</text>
</comment>
<organism evidence="1 2">
    <name type="scientific">Hyphomonas oceanitis SCH89</name>
    <dbReference type="NCBI Taxonomy" id="1280953"/>
    <lineage>
        <taxon>Bacteria</taxon>
        <taxon>Pseudomonadati</taxon>
        <taxon>Pseudomonadota</taxon>
        <taxon>Alphaproteobacteria</taxon>
        <taxon>Hyphomonadales</taxon>
        <taxon>Hyphomonadaceae</taxon>
        <taxon>Hyphomonas</taxon>
    </lineage>
</organism>
<keyword evidence="2" id="KW-1185">Reference proteome</keyword>
<dbReference type="EMBL" id="ARYL01000005">
    <property type="protein sequence ID" value="KDA03440.1"/>
    <property type="molecule type" value="Genomic_DNA"/>
</dbReference>
<dbReference type="OrthoDB" id="8482020at2"/>
<dbReference type="AlphaFoldDB" id="A0A059GA60"/>
<evidence type="ECO:0000313" key="1">
    <source>
        <dbReference type="EMBL" id="KDA03440.1"/>
    </source>
</evidence>